<evidence type="ECO:0000313" key="3">
    <source>
        <dbReference type="EMBL" id="KAL3507317.1"/>
    </source>
</evidence>
<feature type="repeat" description="PPR" evidence="2">
    <location>
        <begin position="5"/>
        <end position="39"/>
    </location>
</feature>
<keyword evidence="1" id="KW-0677">Repeat</keyword>
<proteinExistence type="predicted"/>
<keyword evidence="4" id="KW-1185">Reference proteome</keyword>
<accession>A0ABD2YN84</accession>
<dbReference type="Proteomes" id="UP001630127">
    <property type="component" value="Unassembled WGS sequence"/>
</dbReference>
<organism evidence="3 4">
    <name type="scientific">Cinchona calisaya</name>
    <dbReference type="NCBI Taxonomy" id="153742"/>
    <lineage>
        <taxon>Eukaryota</taxon>
        <taxon>Viridiplantae</taxon>
        <taxon>Streptophyta</taxon>
        <taxon>Embryophyta</taxon>
        <taxon>Tracheophyta</taxon>
        <taxon>Spermatophyta</taxon>
        <taxon>Magnoliopsida</taxon>
        <taxon>eudicotyledons</taxon>
        <taxon>Gunneridae</taxon>
        <taxon>Pentapetalae</taxon>
        <taxon>asterids</taxon>
        <taxon>lamiids</taxon>
        <taxon>Gentianales</taxon>
        <taxon>Rubiaceae</taxon>
        <taxon>Cinchonoideae</taxon>
        <taxon>Cinchoneae</taxon>
        <taxon>Cinchona</taxon>
    </lineage>
</organism>
<dbReference type="Gene3D" id="1.25.40.10">
    <property type="entry name" value="Tetratricopeptide repeat domain"/>
    <property type="match status" value="1"/>
</dbReference>
<dbReference type="InterPro" id="IPR002885">
    <property type="entry name" value="PPR_rpt"/>
</dbReference>
<dbReference type="InterPro" id="IPR046960">
    <property type="entry name" value="PPR_At4g14850-like_plant"/>
</dbReference>
<dbReference type="AlphaFoldDB" id="A0ABD2YN84"/>
<comment type="caution">
    <text evidence="3">The sequence shown here is derived from an EMBL/GenBank/DDBJ whole genome shotgun (WGS) entry which is preliminary data.</text>
</comment>
<dbReference type="Pfam" id="PF01535">
    <property type="entry name" value="PPR"/>
    <property type="match status" value="2"/>
</dbReference>
<evidence type="ECO:0000313" key="4">
    <source>
        <dbReference type="Proteomes" id="UP001630127"/>
    </source>
</evidence>
<dbReference type="InterPro" id="IPR011990">
    <property type="entry name" value="TPR-like_helical_dom_sf"/>
</dbReference>
<dbReference type="EMBL" id="JBJUIK010000013">
    <property type="protein sequence ID" value="KAL3507317.1"/>
    <property type="molecule type" value="Genomic_DNA"/>
</dbReference>
<dbReference type="PANTHER" id="PTHR47926">
    <property type="entry name" value="PENTATRICOPEPTIDE REPEAT-CONTAINING PROTEIN"/>
    <property type="match status" value="1"/>
</dbReference>
<name>A0ABD2YN84_9GENT</name>
<evidence type="ECO:0000256" key="1">
    <source>
        <dbReference type="ARBA" id="ARBA00022737"/>
    </source>
</evidence>
<protein>
    <recommendedName>
        <fullName evidence="5">Pentatricopeptide repeat-containing protein</fullName>
    </recommendedName>
</protein>
<dbReference type="PROSITE" id="PS51375">
    <property type="entry name" value="PPR"/>
    <property type="match status" value="1"/>
</dbReference>
<dbReference type="PANTHER" id="PTHR47926:SF492">
    <property type="entry name" value="DYW DOMAIN-CONTAINING PROTEIN"/>
    <property type="match status" value="1"/>
</dbReference>
<reference evidence="3 4" key="1">
    <citation type="submission" date="2024-11" db="EMBL/GenBank/DDBJ databases">
        <title>A near-complete genome assembly of Cinchona calisaya.</title>
        <authorList>
            <person name="Lian D.C."/>
            <person name="Zhao X.W."/>
            <person name="Wei L."/>
        </authorList>
    </citation>
    <scope>NUCLEOTIDE SEQUENCE [LARGE SCALE GENOMIC DNA]</scope>
    <source>
        <tissue evidence="3">Nenye</tissue>
    </source>
</reference>
<evidence type="ECO:0000256" key="2">
    <source>
        <dbReference type="PROSITE-ProRule" id="PRU00708"/>
    </source>
</evidence>
<sequence length="135" mass="15399">MIERNLGSWNSVINGLTRNGEVDKAIELFERMVEKNVVSWTTMVHGLSMNGMHEKALETFFKMIEEEGVRTNDLTLVSILSACVKIRAFERGMRIHSYISSNRFCLNVALGTTKYGQIQYASHVFDDTEEKDICT</sequence>
<evidence type="ECO:0008006" key="5">
    <source>
        <dbReference type="Google" id="ProtNLM"/>
    </source>
</evidence>
<dbReference type="NCBIfam" id="TIGR00756">
    <property type="entry name" value="PPR"/>
    <property type="match status" value="2"/>
</dbReference>
<gene>
    <name evidence="3" type="ORF">ACH5RR_032699</name>
</gene>